<sequence length="390" mass="44482">MKHLHCTILLLVLGFTRLHAQLSELQPKLTVTLHATASNTDYSIYLQLPQSYGKLNSHYPVILLFDAQDPTLFNYTSSTVDRLMYTNDIPNAILVGIVQNDRSKELGVERNDTTAKQFLNFVKNDLIAYLHSHYRINDYFTFIGHSLGGQFVTYALTVEPKVFRSVISISGALNYPSEYTFYQRKVLTALQNYVSVPHINLAKQKYYFSVGNEGFQDSGFKIGALTADSLLKQYPTPCLNWHFDKMRGFNHMTMPLVSIPAGLTFIYHDWHFADSLAMDVLLMHQTDPIVALQKQKEKIINDYGVDIALPYSVYYQFAKMCLSTNKILQAKQLAEMIINLYPNDDESYALMADVLHKQGNIKGAIQYLQLAQANSSIAKYQEKITQLQRN</sequence>
<evidence type="ECO:0000256" key="1">
    <source>
        <dbReference type="SAM" id="SignalP"/>
    </source>
</evidence>
<feature type="signal peptide" evidence="1">
    <location>
        <begin position="1"/>
        <end position="20"/>
    </location>
</feature>
<dbReference type="InterPro" id="IPR011990">
    <property type="entry name" value="TPR-like_helical_dom_sf"/>
</dbReference>
<proteinExistence type="predicted"/>
<dbReference type="PANTHER" id="PTHR48098">
    <property type="entry name" value="ENTEROCHELIN ESTERASE-RELATED"/>
    <property type="match status" value="1"/>
</dbReference>
<name>A0A7L5E474_9SPHI</name>
<reference evidence="2 3" key="1">
    <citation type="submission" date="2020-04" db="EMBL/GenBank/DDBJ databases">
        <title>Genome sequencing of novel species.</title>
        <authorList>
            <person name="Heo J."/>
            <person name="Kim S.-J."/>
            <person name="Kim J.-S."/>
            <person name="Hong S.-B."/>
            <person name="Kwon S.-W."/>
        </authorList>
    </citation>
    <scope>NUCLEOTIDE SEQUENCE [LARGE SCALE GENOMIC DNA]</scope>
    <source>
        <strain evidence="2 3">F39-2</strain>
    </source>
</reference>
<evidence type="ECO:0000313" key="2">
    <source>
        <dbReference type="EMBL" id="QJD96494.1"/>
    </source>
</evidence>
<feature type="chain" id="PRO_5029720699" description="Alpha/beta hydrolase" evidence="1">
    <location>
        <begin position="21"/>
        <end position="390"/>
    </location>
</feature>
<dbReference type="Gene3D" id="1.25.40.10">
    <property type="entry name" value="Tetratricopeptide repeat domain"/>
    <property type="match status" value="1"/>
</dbReference>
<organism evidence="2 3">
    <name type="scientific">Mucilaginibacter robiniae</name>
    <dbReference type="NCBI Taxonomy" id="2728022"/>
    <lineage>
        <taxon>Bacteria</taxon>
        <taxon>Pseudomonadati</taxon>
        <taxon>Bacteroidota</taxon>
        <taxon>Sphingobacteriia</taxon>
        <taxon>Sphingobacteriales</taxon>
        <taxon>Sphingobacteriaceae</taxon>
        <taxon>Mucilaginibacter</taxon>
    </lineage>
</organism>
<dbReference type="SUPFAM" id="SSF53474">
    <property type="entry name" value="alpha/beta-Hydrolases"/>
    <property type="match status" value="1"/>
</dbReference>
<evidence type="ECO:0000313" key="3">
    <source>
        <dbReference type="Proteomes" id="UP000503278"/>
    </source>
</evidence>
<dbReference type="Proteomes" id="UP000503278">
    <property type="component" value="Chromosome"/>
</dbReference>
<accession>A0A7L5E474</accession>
<dbReference type="SUPFAM" id="SSF48452">
    <property type="entry name" value="TPR-like"/>
    <property type="match status" value="1"/>
</dbReference>
<dbReference type="InterPro" id="IPR000801">
    <property type="entry name" value="Esterase-like"/>
</dbReference>
<dbReference type="AlphaFoldDB" id="A0A7L5E474"/>
<dbReference type="Pfam" id="PF00756">
    <property type="entry name" value="Esterase"/>
    <property type="match status" value="1"/>
</dbReference>
<dbReference type="Gene3D" id="3.40.50.1820">
    <property type="entry name" value="alpha/beta hydrolase"/>
    <property type="match status" value="1"/>
</dbReference>
<gene>
    <name evidence="2" type="ORF">HH214_11715</name>
</gene>
<dbReference type="InterPro" id="IPR029058">
    <property type="entry name" value="AB_hydrolase_fold"/>
</dbReference>
<dbReference type="RefSeq" id="WP_169607873.1">
    <property type="nucleotide sequence ID" value="NZ_CP051682.1"/>
</dbReference>
<dbReference type="InterPro" id="IPR050583">
    <property type="entry name" value="Mycobacterial_A85_antigen"/>
</dbReference>
<protein>
    <recommendedName>
        <fullName evidence="4">Alpha/beta hydrolase</fullName>
    </recommendedName>
</protein>
<dbReference type="PANTHER" id="PTHR48098:SF6">
    <property type="entry name" value="FERRI-BACILLIBACTIN ESTERASE BESA"/>
    <property type="match status" value="1"/>
</dbReference>
<dbReference type="KEGG" id="mrob:HH214_11715"/>
<dbReference type="EMBL" id="CP051682">
    <property type="protein sequence ID" value="QJD96494.1"/>
    <property type="molecule type" value="Genomic_DNA"/>
</dbReference>
<keyword evidence="1" id="KW-0732">Signal</keyword>
<keyword evidence="3" id="KW-1185">Reference proteome</keyword>
<evidence type="ECO:0008006" key="4">
    <source>
        <dbReference type="Google" id="ProtNLM"/>
    </source>
</evidence>